<keyword evidence="4" id="KW-1185">Reference proteome</keyword>
<evidence type="ECO:0000313" key="3">
    <source>
        <dbReference type="EMBL" id="GEL95941.1"/>
    </source>
</evidence>
<sequence length="271" mass="27333">MSLAARFVARFVAVVAVVAFSNLVLLGCSSDPPEPDPTSNATTNTGTPGGTASPTATPRTRLPPDAAPTRDDVLRAGTAVTSGPVTVVALVDGTAVEQADGSARLALPAGAGEVVATLAAPDGLAIDALIDDTALVRADEGAQPPVAGIRLTGNGRLVPVGDVVQVVGSAEPQELWLATTAVESADWGEREGGRSLAVSPAAWARGGGSAASTLLGEQLVALEPEAASDTMQQQLTCHEVGAPDKETWNLEPWRPAVGLLAMAAARCNPEP</sequence>
<gene>
    <name evidence="3" type="ORF">CCO02nite_25990</name>
</gene>
<organism evidence="3 4">
    <name type="scientific">Cellulomonas composti</name>
    <dbReference type="NCBI Taxonomy" id="266130"/>
    <lineage>
        <taxon>Bacteria</taxon>
        <taxon>Bacillati</taxon>
        <taxon>Actinomycetota</taxon>
        <taxon>Actinomycetes</taxon>
        <taxon>Micrococcales</taxon>
        <taxon>Cellulomonadaceae</taxon>
        <taxon>Cellulomonas</taxon>
    </lineage>
</organism>
<feature type="compositionally biased region" description="Low complexity" evidence="1">
    <location>
        <begin position="37"/>
        <end position="64"/>
    </location>
</feature>
<protein>
    <recommendedName>
        <fullName evidence="5">DUF2599 domain-containing protein</fullName>
    </recommendedName>
</protein>
<dbReference type="EMBL" id="BJWG01000012">
    <property type="protein sequence ID" value="GEL95941.1"/>
    <property type="molecule type" value="Genomic_DNA"/>
</dbReference>
<dbReference type="InterPro" id="IPR019719">
    <property type="entry name" value="DUF2599"/>
</dbReference>
<dbReference type="AlphaFoldDB" id="A0A511JD68"/>
<dbReference type="RefSeq" id="WP_146843568.1">
    <property type="nucleotide sequence ID" value="NZ_BJWG01000012.1"/>
</dbReference>
<evidence type="ECO:0000256" key="1">
    <source>
        <dbReference type="SAM" id="MobiDB-lite"/>
    </source>
</evidence>
<dbReference type="Proteomes" id="UP000321720">
    <property type="component" value="Unassembled WGS sequence"/>
</dbReference>
<keyword evidence="2" id="KW-0812">Transmembrane</keyword>
<feature type="transmembrane region" description="Helical" evidence="2">
    <location>
        <begin position="7"/>
        <end position="27"/>
    </location>
</feature>
<comment type="caution">
    <text evidence="3">The sequence shown here is derived from an EMBL/GenBank/DDBJ whole genome shotgun (WGS) entry which is preliminary data.</text>
</comment>
<dbReference type="PROSITE" id="PS51257">
    <property type="entry name" value="PROKAR_LIPOPROTEIN"/>
    <property type="match status" value="1"/>
</dbReference>
<feature type="region of interest" description="Disordered" evidence="1">
    <location>
        <begin position="32"/>
        <end position="70"/>
    </location>
</feature>
<proteinExistence type="predicted"/>
<dbReference type="OrthoDB" id="4412570at2"/>
<evidence type="ECO:0000256" key="2">
    <source>
        <dbReference type="SAM" id="Phobius"/>
    </source>
</evidence>
<keyword evidence="2" id="KW-0472">Membrane</keyword>
<evidence type="ECO:0008006" key="5">
    <source>
        <dbReference type="Google" id="ProtNLM"/>
    </source>
</evidence>
<name>A0A511JD68_9CELL</name>
<dbReference type="Pfam" id="PF10783">
    <property type="entry name" value="DUF2599"/>
    <property type="match status" value="1"/>
</dbReference>
<accession>A0A511JD68</accession>
<evidence type="ECO:0000313" key="4">
    <source>
        <dbReference type="Proteomes" id="UP000321720"/>
    </source>
</evidence>
<reference evidence="3 4" key="1">
    <citation type="submission" date="2019-07" db="EMBL/GenBank/DDBJ databases">
        <title>Whole genome shotgun sequence of Cellulomonas composti NBRC 100758.</title>
        <authorList>
            <person name="Hosoyama A."/>
            <person name="Uohara A."/>
            <person name="Ohji S."/>
            <person name="Ichikawa N."/>
        </authorList>
    </citation>
    <scope>NUCLEOTIDE SEQUENCE [LARGE SCALE GENOMIC DNA]</scope>
    <source>
        <strain evidence="3 4">NBRC 100758</strain>
    </source>
</reference>
<keyword evidence="2" id="KW-1133">Transmembrane helix</keyword>